<reference evidence="1" key="1">
    <citation type="submission" date="2021-01" db="EMBL/GenBank/DDBJ databases">
        <authorList>
            <consortium name="Genoscope - CEA"/>
            <person name="William W."/>
        </authorList>
    </citation>
    <scope>NUCLEOTIDE SEQUENCE</scope>
</reference>
<dbReference type="AlphaFoldDB" id="A0A8S1NCB2"/>
<gene>
    <name evidence="1" type="ORF">PSON_ATCC_30995.1.T0510310</name>
</gene>
<dbReference type="EMBL" id="CAJJDN010000051">
    <property type="protein sequence ID" value="CAD8087641.1"/>
    <property type="molecule type" value="Genomic_DNA"/>
</dbReference>
<keyword evidence="2" id="KW-1185">Reference proteome</keyword>
<accession>A0A8S1NCB2</accession>
<organism evidence="1 2">
    <name type="scientific">Paramecium sonneborni</name>
    <dbReference type="NCBI Taxonomy" id="65129"/>
    <lineage>
        <taxon>Eukaryota</taxon>
        <taxon>Sar</taxon>
        <taxon>Alveolata</taxon>
        <taxon>Ciliophora</taxon>
        <taxon>Intramacronucleata</taxon>
        <taxon>Oligohymenophorea</taxon>
        <taxon>Peniculida</taxon>
        <taxon>Parameciidae</taxon>
        <taxon>Paramecium</taxon>
    </lineage>
</organism>
<evidence type="ECO:0000313" key="2">
    <source>
        <dbReference type="Proteomes" id="UP000692954"/>
    </source>
</evidence>
<proteinExistence type="predicted"/>
<name>A0A8S1NCB2_9CILI</name>
<dbReference type="Proteomes" id="UP000692954">
    <property type="component" value="Unassembled WGS sequence"/>
</dbReference>
<evidence type="ECO:0000313" key="1">
    <source>
        <dbReference type="EMBL" id="CAD8087641.1"/>
    </source>
</evidence>
<sequence length="147" mass="17872">MRDSLKMIQEIVQLFKEQKLQITENQNFRNTYLRNIQLVQLINQADKQQEIIKGQTKFNDRERILLKIEQNEFFYINSQRRCFQIEKNNQQGFRIQKQAQQLSLNFYTINISQFFKNTIIIPIQVLKSKRQEKLVKFQKNNGDPVRF</sequence>
<comment type="caution">
    <text evidence="1">The sequence shown here is derived from an EMBL/GenBank/DDBJ whole genome shotgun (WGS) entry which is preliminary data.</text>
</comment>
<protein>
    <submittedName>
        <fullName evidence="1">Uncharacterized protein</fullName>
    </submittedName>
</protein>